<keyword evidence="3" id="KW-1185">Reference proteome</keyword>
<protein>
    <submittedName>
        <fullName evidence="2">Transposase</fullName>
    </submittedName>
</protein>
<keyword evidence="1" id="KW-0472">Membrane</keyword>
<gene>
    <name evidence="2" type="ORF">D3H65_05945</name>
</gene>
<reference evidence="2 3" key="1">
    <citation type="submission" date="2018-09" db="EMBL/GenBank/DDBJ databases">
        <title>Genome sequencing of strain 6GH32-13.</title>
        <authorList>
            <person name="Weon H.-Y."/>
            <person name="Heo J."/>
            <person name="Kwon S.-W."/>
        </authorList>
    </citation>
    <scope>NUCLEOTIDE SEQUENCE [LARGE SCALE GENOMIC DNA]</scope>
    <source>
        <strain evidence="2 3">5GH32-13</strain>
    </source>
</reference>
<proteinExistence type="predicted"/>
<evidence type="ECO:0000256" key="1">
    <source>
        <dbReference type="SAM" id="Phobius"/>
    </source>
</evidence>
<dbReference type="KEGG" id="pseg:D3H65_05945"/>
<name>A0A3B7MH61_9BACT</name>
<dbReference type="EMBL" id="CP032157">
    <property type="protein sequence ID" value="AXY73548.1"/>
    <property type="molecule type" value="Genomic_DNA"/>
</dbReference>
<accession>A0A3B7MH61</accession>
<dbReference type="Proteomes" id="UP000263900">
    <property type="component" value="Chromosome"/>
</dbReference>
<organism evidence="2 3">
    <name type="scientific">Paraflavitalea soli</name>
    <dbReference type="NCBI Taxonomy" id="2315862"/>
    <lineage>
        <taxon>Bacteria</taxon>
        <taxon>Pseudomonadati</taxon>
        <taxon>Bacteroidota</taxon>
        <taxon>Chitinophagia</taxon>
        <taxon>Chitinophagales</taxon>
        <taxon>Chitinophagaceae</taxon>
        <taxon>Paraflavitalea</taxon>
    </lineage>
</organism>
<feature type="transmembrane region" description="Helical" evidence="1">
    <location>
        <begin position="63"/>
        <end position="83"/>
    </location>
</feature>
<dbReference type="RefSeq" id="WP_119049386.1">
    <property type="nucleotide sequence ID" value="NZ_CP032157.1"/>
</dbReference>
<dbReference type="OrthoDB" id="663522at2"/>
<keyword evidence="1" id="KW-0812">Transmembrane</keyword>
<feature type="transmembrane region" description="Helical" evidence="1">
    <location>
        <begin position="12"/>
        <end position="32"/>
    </location>
</feature>
<evidence type="ECO:0000313" key="3">
    <source>
        <dbReference type="Proteomes" id="UP000263900"/>
    </source>
</evidence>
<feature type="transmembrane region" description="Helical" evidence="1">
    <location>
        <begin position="90"/>
        <end position="111"/>
    </location>
</feature>
<evidence type="ECO:0000313" key="2">
    <source>
        <dbReference type="EMBL" id="AXY73548.1"/>
    </source>
</evidence>
<keyword evidence="1" id="KW-1133">Transmembrane helix</keyword>
<dbReference type="AlphaFoldDB" id="A0A3B7MH61"/>
<feature type="transmembrane region" description="Helical" evidence="1">
    <location>
        <begin position="142"/>
        <end position="163"/>
    </location>
</feature>
<sequence length="168" mass="19580">MQTITANYLVRAEIWLFITTLFYFLMNGAQLFETAVIVPRWSAAPPASFHFFKAPYGLDLKTFWIIIHSLHEITFILAIIFCWKLDPVRNWLLVLFAIHFAIRVWTLGYFAPNIIEFQKIANGETTGTDLLRRARQWRSLNYLRVGIFILVSLGLIPVCIKVMNWKNG</sequence>